<name>A0A0E9LZ35_9BACT</name>
<dbReference type="InterPro" id="IPR013783">
    <property type="entry name" value="Ig-like_fold"/>
</dbReference>
<feature type="domain" description="Response regulatory" evidence="10">
    <location>
        <begin position="1143"/>
        <end position="1258"/>
    </location>
</feature>
<evidence type="ECO:0000256" key="3">
    <source>
        <dbReference type="ARBA" id="ARBA00022553"/>
    </source>
</evidence>
<evidence type="ECO:0000256" key="1">
    <source>
        <dbReference type="ARBA" id="ARBA00000085"/>
    </source>
</evidence>
<dbReference type="SMART" id="SM00342">
    <property type="entry name" value="HTH_ARAC"/>
    <property type="match status" value="1"/>
</dbReference>
<dbReference type="PROSITE" id="PS01124">
    <property type="entry name" value="HTH_ARAC_FAMILY_2"/>
    <property type="match status" value="1"/>
</dbReference>
<dbReference type="InterPro" id="IPR005467">
    <property type="entry name" value="His_kinase_dom"/>
</dbReference>
<dbReference type="STRING" id="1236989.JCM15548_13172"/>
<dbReference type="CDD" id="cd17574">
    <property type="entry name" value="REC_OmpR"/>
    <property type="match status" value="1"/>
</dbReference>
<keyword evidence="12" id="KW-1185">Reference proteome</keyword>
<dbReference type="InterPro" id="IPR001789">
    <property type="entry name" value="Sig_transdc_resp-reg_receiver"/>
</dbReference>
<dbReference type="OrthoDB" id="1116352at2"/>
<keyword evidence="7" id="KW-1133">Transmembrane helix</keyword>
<dbReference type="SUPFAM" id="SSF46689">
    <property type="entry name" value="Homeodomain-like"/>
    <property type="match status" value="1"/>
</dbReference>
<dbReference type="Pfam" id="PF02518">
    <property type="entry name" value="HATPase_c"/>
    <property type="match status" value="1"/>
</dbReference>
<evidence type="ECO:0000259" key="9">
    <source>
        <dbReference type="PROSITE" id="PS50109"/>
    </source>
</evidence>
<evidence type="ECO:0000256" key="2">
    <source>
        <dbReference type="ARBA" id="ARBA00012438"/>
    </source>
</evidence>
<dbReference type="SUPFAM" id="SSF55874">
    <property type="entry name" value="ATPase domain of HSP90 chaperone/DNA topoisomerase II/histidine kinase"/>
    <property type="match status" value="1"/>
</dbReference>
<dbReference type="Pfam" id="PF12833">
    <property type="entry name" value="HTH_18"/>
    <property type="match status" value="1"/>
</dbReference>
<feature type="transmembrane region" description="Helical" evidence="7">
    <location>
        <begin position="829"/>
        <end position="850"/>
    </location>
</feature>
<dbReference type="GO" id="GO:0043565">
    <property type="term" value="F:sequence-specific DNA binding"/>
    <property type="evidence" value="ECO:0007669"/>
    <property type="project" value="InterPro"/>
</dbReference>
<dbReference type="Pfam" id="PF00512">
    <property type="entry name" value="HisKA"/>
    <property type="match status" value="1"/>
</dbReference>
<dbReference type="SUPFAM" id="SSF52172">
    <property type="entry name" value="CheY-like"/>
    <property type="match status" value="1"/>
</dbReference>
<dbReference type="InterPro" id="IPR036890">
    <property type="entry name" value="HATPase_C_sf"/>
</dbReference>
<evidence type="ECO:0000256" key="4">
    <source>
        <dbReference type="ARBA" id="ARBA00023015"/>
    </source>
</evidence>
<dbReference type="InterPro" id="IPR004358">
    <property type="entry name" value="Sig_transdc_His_kin-like_C"/>
</dbReference>
<dbReference type="CDD" id="cd00082">
    <property type="entry name" value="HisKA"/>
    <property type="match status" value="1"/>
</dbReference>
<accession>A0A0E9LZ35</accession>
<feature type="modified residue" description="4-aspartylphosphate" evidence="6">
    <location>
        <position position="1191"/>
    </location>
</feature>
<dbReference type="FunFam" id="1.10.287.130:FF:000045">
    <property type="entry name" value="Two-component system sensor histidine kinase/response regulator"/>
    <property type="match status" value="1"/>
</dbReference>
<dbReference type="EC" id="2.7.13.3" evidence="2"/>
<dbReference type="SUPFAM" id="SSF63829">
    <property type="entry name" value="Calcium-dependent phosphotriesterase"/>
    <property type="match status" value="2"/>
</dbReference>
<dbReference type="InterPro" id="IPR011110">
    <property type="entry name" value="Reg_prop"/>
</dbReference>
<keyword evidence="5" id="KW-0804">Transcription</keyword>
<evidence type="ECO:0000256" key="7">
    <source>
        <dbReference type="SAM" id="Phobius"/>
    </source>
</evidence>
<dbReference type="CDD" id="cd00146">
    <property type="entry name" value="PKD"/>
    <property type="match status" value="1"/>
</dbReference>
<dbReference type="SMART" id="SM00388">
    <property type="entry name" value="HisKA"/>
    <property type="match status" value="1"/>
</dbReference>
<dbReference type="Gene3D" id="3.30.565.10">
    <property type="entry name" value="Histidine kinase-like ATPase, C-terminal domain"/>
    <property type="match status" value="1"/>
</dbReference>
<keyword evidence="11" id="KW-0238">DNA-binding</keyword>
<dbReference type="GO" id="GO:0003700">
    <property type="term" value="F:DNA-binding transcription factor activity"/>
    <property type="evidence" value="ECO:0007669"/>
    <property type="project" value="InterPro"/>
</dbReference>
<dbReference type="InterPro" id="IPR003594">
    <property type="entry name" value="HATPase_dom"/>
</dbReference>
<dbReference type="Gene3D" id="1.10.287.130">
    <property type="match status" value="1"/>
</dbReference>
<dbReference type="Gene3D" id="3.40.50.2300">
    <property type="match status" value="1"/>
</dbReference>
<evidence type="ECO:0000259" key="10">
    <source>
        <dbReference type="PROSITE" id="PS50110"/>
    </source>
</evidence>
<dbReference type="InterPro" id="IPR036097">
    <property type="entry name" value="HisK_dim/P_sf"/>
</dbReference>
<feature type="domain" description="HTH araC/xylS-type" evidence="8">
    <location>
        <begin position="1290"/>
        <end position="1389"/>
    </location>
</feature>
<keyword evidence="7" id="KW-0472">Membrane</keyword>
<proteinExistence type="predicted"/>
<reference evidence="11 12" key="1">
    <citation type="journal article" date="2015" name="Microbes Environ.">
        <title>Distribution and evolution of nitrogen fixation genes in the phylum bacteroidetes.</title>
        <authorList>
            <person name="Inoue J."/>
            <person name="Oshima K."/>
            <person name="Suda W."/>
            <person name="Sakamoto M."/>
            <person name="Iino T."/>
            <person name="Noda S."/>
            <person name="Hongoh Y."/>
            <person name="Hattori M."/>
            <person name="Ohkuma M."/>
        </authorList>
    </citation>
    <scope>NUCLEOTIDE SEQUENCE [LARGE SCALE GENOMIC DNA]</scope>
    <source>
        <strain evidence="11">JCM 15548</strain>
    </source>
</reference>
<dbReference type="Proteomes" id="UP000032900">
    <property type="component" value="Unassembled WGS sequence"/>
</dbReference>
<keyword evidence="3 6" id="KW-0597">Phosphoprotein</keyword>
<dbReference type="Gene3D" id="2.60.40.10">
    <property type="entry name" value="Immunoglobulins"/>
    <property type="match status" value="1"/>
</dbReference>
<dbReference type="InterPro" id="IPR015943">
    <property type="entry name" value="WD40/YVTN_repeat-like_dom_sf"/>
</dbReference>
<dbReference type="PROSITE" id="PS50110">
    <property type="entry name" value="RESPONSE_REGULATORY"/>
    <property type="match status" value="1"/>
</dbReference>
<dbReference type="PANTHER" id="PTHR43547:SF2">
    <property type="entry name" value="HYBRID SIGNAL TRANSDUCTION HISTIDINE KINASE C"/>
    <property type="match status" value="1"/>
</dbReference>
<evidence type="ECO:0000313" key="12">
    <source>
        <dbReference type="Proteomes" id="UP000032900"/>
    </source>
</evidence>
<dbReference type="Pfam" id="PF07495">
    <property type="entry name" value="Y_Y_Y"/>
    <property type="match status" value="1"/>
</dbReference>
<dbReference type="SMART" id="SM00387">
    <property type="entry name" value="HATPase_c"/>
    <property type="match status" value="1"/>
</dbReference>
<dbReference type="PANTHER" id="PTHR43547">
    <property type="entry name" value="TWO-COMPONENT HISTIDINE KINASE"/>
    <property type="match status" value="1"/>
</dbReference>
<feature type="domain" description="Histidine kinase" evidence="9">
    <location>
        <begin position="887"/>
        <end position="1108"/>
    </location>
</feature>
<dbReference type="InterPro" id="IPR011006">
    <property type="entry name" value="CheY-like_superfamily"/>
</dbReference>
<dbReference type="CDD" id="cd00075">
    <property type="entry name" value="HATPase"/>
    <property type="match status" value="1"/>
</dbReference>
<dbReference type="InterPro" id="IPR009057">
    <property type="entry name" value="Homeodomain-like_sf"/>
</dbReference>
<dbReference type="InterPro" id="IPR018060">
    <property type="entry name" value="HTH_AraC"/>
</dbReference>
<dbReference type="Gene3D" id="1.10.10.60">
    <property type="entry name" value="Homeodomain-like"/>
    <property type="match status" value="1"/>
</dbReference>
<dbReference type="Pfam" id="PF00072">
    <property type="entry name" value="Response_reg"/>
    <property type="match status" value="1"/>
</dbReference>
<dbReference type="GO" id="GO:0000155">
    <property type="term" value="F:phosphorelay sensor kinase activity"/>
    <property type="evidence" value="ECO:0007669"/>
    <property type="project" value="InterPro"/>
</dbReference>
<dbReference type="Pfam" id="PF07494">
    <property type="entry name" value="Reg_prop"/>
    <property type="match status" value="5"/>
</dbReference>
<evidence type="ECO:0000256" key="5">
    <source>
        <dbReference type="ARBA" id="ARBA00023163"/>
    </source>
</evidence>
<dbReference type="InterPro" id="IPR011123">
    <property type="entry name" value="Y_Y_Y"/>
</dbReference>
<dbReference type="FunFam" id="2.60.40.10:FF:000791">
    <property type="entry name" value="Two-component system sensor histidine kinase/response regulator"/>
    <property type="match status" value="1"/>
</dbReference>
<gene>
    <name evidence="11" type="ORF">JCM15548_13172</name>
</gene>
<evidence type="ECO:0000256" key="6">
    <source>
        <dbReference type="PROSITE-ProRule" id="PRU00169"/>
    </source>
</evidence>
<keyword evidence="7" id="KW-0812">Transmembrane</keyword>
<evidence type="ECO:0000313" key="11">
    <source>
        <dbReference type="EMBL" id="GAO30857.1"/>
    </source>
</evidence>
<comment type="caution">
    <text evidence="11">The sequence shown here is derived from an EMBL/GenBank/DDBJ whole genome shotgun (WGS) entry which is preliminary data.</text>
</comment>
<evidence type="ECO:0000259" key="8">
    <source>
        <dbReference type="PROSITE" id="PS01124"/>
    </source>
</evidence>
<dbReference type="SMART" id="SM00448">
    <property type="entry name" value="REC"/>
    <property type="match status" value="1"/>
</dbReference>
<organism evidence="11 12">
    <name type="scientific">Geofilum rubicundum JCM 15548</name>
    <dbReference type="NCBI Taxonomy" id="1236989"/>
    <lineage>
        <taxon>Bacteria</taxon>
        <taxon>Pseudomonadati</taxon>
        <taxon>Bacteroidota</taxon>
        <taxon>Bacteroidia</taxon>
        <taxon>Marinilabiliales</taxon>
        <taxon>Marinilabiliaceae</taxon>
        <taxon>Geofilum</taxon>
    </lineage>
</organism>
<dbReference type="SUPFAM" id="SSF47384">
    <property type="entry name" value="Homodimeric domain of signal transducing histidine kinase"/>
    <property type="match status" value="1"/>
</dbReference>
<dbReference type="PROSITE" id="PS50109">
    <property type="entry name" value="HIS_KIN"/>
    <property type="match status" value="1"/>
</dbReference>
<dbReference type="InterPro" id="IPR003661">
    <property type="entry name" value="HisK_dim/P_dom"/>
</dbReference>
<dbReference type="PRINTS" id="PR00344">
    <property type="entry name" value="BCTRLSENSOR"/>
</dbReference>
<comment type="catalytic activity">
    <reaction evidence="1">
        <text>ATP + protein L-histidine = ADP + protein N-phospho-L-histidine.</text>
        <dbReference type="EC" id="2.7.13.3"/>
    </reaction>
</comment>
<dbReference type="EMBL" id="BAZW01000032">
    <property type="protein sequence ID" value="GAO30857.1"/>
    <property type="molecule type" value="Genomic_DNA"/>
</dbReference>
<keyword evidence="4" id="KW-0805">Transcription regulation</keyword>
<dbReference type="Gene3D" id="2.130.10.10">
    <property type="entry name" value="YVTN repeat-like/Quinoprotein amine dehydrogenase"/>
    <property type="match status" value="4"/>
</dbReference>
<protein>
    <recommendedName>
        <fullName evidence="2">histidine kinase</fullName>
        <ecNumber evidence="2">2.7.13.3</ecNumber>
    </recommendedName>
</protein>
<sequence length="1400" mass="158076">MVKDLALKRKLFAAEITFCLLLFFWLLAGSAQAASELNFRTVTATNSLSQSSVLCMVQDSTGFLWVGTKDGLNRFDGYEFVTYKYDINDPNTLSNNEISCLALEKDEFLWIGTRSGGINRLKLSTGEITRFNHLTYDDLIRELYFDEEGRLWAGTSEGLFLYQTADETGEDRFVNRSRNMVYRQVTNEPFNPIRKNISIVSIFQHEPGKLLLGAEEGLFEYDIQSGDNFKSVSSETIGQTVFTKIWRDRRGQLWASSYDGLSRLVKPFDATEYDVLQYDSSAEPDRRLPVDWVEDFVEDSKGDLWLATRGGGLVQMSNNKVLATYGYSQEAFSGIPDNIINALYIDRTGVLWVGTESNELVYLDLYAKQFRTLLPGKPNGLSDNLVSAITGNSHMLVVGTAASGIDLFNTDDSKLQKSHNIPRVVLEEGQWKSEISALLLDRDSLLWVGSATNSLAVHNQAGQFDSYVVNGFIFSLLEDDRDNIWFGTWGQGIGYINKYTRQIEQYNETPAHMLGLGSDKVLTLFQDSRDLLWVGTKGGGLSVAPIKEVMQRQGTFQVFRHQGDAPNSLAYNDVYDIQEDRHGHIWVATGRGLNKIILDKDISVSDIMAGEVSFEHISEKDGLPGGLVYTIREDHNGHLWLGTNKGLCRYMPESGVLVSYGVNDGLPSDQFNINSAFRDRESGEMYFGGVDGLTIFHPDSIDSNPFNARVAITDFRLHNRSIQPFQKINGRSILEKNISHTAALELAHSDNEISFEFSALHFSSPDKIRYAYRLLGFNDEWQETGSSNRRITYTNLRFGDYTLQVRATNNDGIWAPEISELNMVIAPPIWLTVWAYILYAVVFLFLLIVFRKYSLIAVKKKNQLIIESLEHKKETEIAEAKMRFFTNVSHEIRTPLTLVHAPLQQLIEKNDTSEETHHVLVMIFRNVKRLLNQVNQLLELRKMDKGQFSVRPSVFELEALLQESLLDFEPVLRQNQIEVKLATTDQTTICSDKRLMDTIIHNLLSNSIKFSPANSALRISIERLQNENQAERIKLQISDAGPGIPEGEIANVFNRFYQLKNEGFEHLGGSGIGLSIVKEFVEVLKGDVNVRNLPEGGCRFEVTLPVGPITGDQYTAHIEPTEEPVIQDSVISEVSRGKERSQTMVIIEDDADLSAYLKTVFDLQYTTVVFNNGRKACDEIPAIMPDLIICDVMLPGMNGIELTKHLKSRKETSHIPVIMLTARTGDENMVEGLHVGADSYITKPFNINVLQAQVESVVKSRDAFRARFSKQMVLEPTEEAITPMDERFLTKLMEITDKKLADPSFDVSYIIDEMHMSHSIILKKVKALTGLSLVEFIRSMRIKKAAQIFRQDKLSVSEVGFMVGFSDPKYFSKCFTKEMGMKLPSLLRSIMDEQGCPDTF</sequence>